<name>A0A6M5Y2C9_9BACT</name>
<keyword evidence="2" id="KW-1185">Reference proteome</keyword>
<dbReference type="Proteomes" id="UP000502756">
    <property type="component" value="Chromosome"/>
</dbReference>
<organism evidence="1 2">
    <name type="scientific">Spirosoma taeanense</name>
    <dbReference type="NCBI Taxonomy" id="2735870"/>
    <lineage>
        <taxon>Bacteria</taxon>
        <taxon>Pseudomonadati</taxon>
        <taxon>Bacteroidota</taxon>
        <taxon>Cytophagia</taxon>
        <taxon>Cytophagales</taxon>
        <taxon>Cytophagaceae</taxon>
        <taxon>Spirosoma</taxon>
    </lineage>
</organism>
<dbReference type="KEGG" id="stae:HNV11_15395"/>
<dbReference type="AlphaFoldDB" id="A0A6M5Y2C9"/>
<evidence type="ECO:0000313" key="1">
    <source>
        <dbReference type="EMBL" id="QJW87865.1"/>
    </source>
</evidence>
<accession>A0A6M5Y2C9</accession>
<protein>
    <submittedName>
        <fullName evidence="1">Uncharacterized protein</fullName>
    </submittedName>
</protein>
<dbReference type="EMBL" id="CP053435">
    <property type="protein sequence ID" value="QJW87865.1"/>
    <property type="molecule type" value="Genomic_DNA"/>
</dbReference>
<evidence type="ECO:0000313" key="2">
    <source>
        <dbReference type="Proteomes" id="UP000502756"/>
    </source>
</evidence>
<proteinExistence type="predicted"/>
<dbReference type="RefSeq" id="WP_171737707.1">
    <property type="nucleotide sequence ID" value="NZ_CP053435.1"/>
</dbReference>
<sequence>MSASDVLYILSGTPGTWSYAPINSLSHRTSPVITLILFNNLLGLYRNECHYVIPYWLISIEDQALKDGEVSLTGTYHEKGRLVHARFAGSPIRLQAEKNQYLNRAG</sequence>
<gene>
    <name evidence="1" type="ORF">HNV11_15395</name>
</gene>
<reference evidence="1 2" key="1">
    <citation type="submission" date="2020-05" db="EMBL/GenBank/DDBJ databases">
        <title>Genome sequencing of Spirosoma sp. TS118.</title>
        <authorList>
            <person name="Lee J.-H."/>
            <person name="Jeong S."/>
            <person name="Zhao L."/>
            <person name="Jung J.-H."/>
            <person name="Kim M.-K."/>
            <person name="Lim S."/>
        </authorList>
    </citation>
    <scope>NUCLEOTIDE SEQUENCE [LARGE SCALE GENOMIC DNA]</scope>
    <source>
        <strain evidence="1 2">TS118</strain>
    </source>
</reference>